<protein>
    <submittedName>
        <fullName evidence="1">Uncharacterized protein</fullName>
    </submittedName>
</protein>
<accession>A0A9Q1IU02</accession>
<sequence length="72" mass="8322">MSAKHTSATPQSGIVETVLATICQWVRLRVASQKDGGDIRSPKRWFSTTDRCVRPQRHRDIPLRRTEFWELG</sequence>
<evidence type="ECO:0000313" key="2">
    <source>
        <dbReference type="Proteomes" id="UP001152622"/>
    </source>
</evidence>
<proteinExistence type="predicted"/>
<gene>
    <name evidence="1" type="ORF">SKAU_G00238500</name>
</gene>
<comment type="caution">
    <text evidence="1">The sequence shown here is derived from an EMBL/GenBank/DDBJ whole genome shotgun (WGS) entry which is preliminary data.</text>
</comment>
<dbReference type="AlphaFoldDB" id="A0A9Q1IU02"/>
<dbReference type="EMBL" id="JAINUF010000008">
    <property type="protein sequence ID" value="KAJ8352374.1"/>
    <property type="molecule type" value="Genomic_DNA"/>
</dbReference>
<keyword evidence="2" id="KW-1185">Reference proteome</keyword>
<reference evidence="1" key="1">
    <citation type="journal article" date="2023" name="Science">
        <title>Genome structures resolve the early diversification of teleost fishes.</title>
        <authorList>
            <person name="Parey E."/>
            <person name="Louis A."/>
            <person name="Montfort J."/>
            <person name="Bouchez O."/>
            <person name="Roques C."/>
            <person name="Iampietro C."/>
            <person name="Lluch J."/>
            <person name="Castinel A."/>
            <person name="Donnadieu C."/>
            <person name="Desvignes T."/>
            <person name="Floi Bucao C."/>
            <person name="Jouanno E."/>
            <person name="Wen M."/>
            <person name="Mejri S."/>
            <person name="Dirks R."/>
            <person name="Jansen H."/>
            <person name="Henkel C."/>
            <person name="Chen W.J."/>
            <person name="Zahm M."/>
            <person name="Cabau C."/>
            <person name="Klopp C."/>
            <person name="Thompson A.W."/>
            <person name="Robinson-Rechavi M."/>
            <person name="Braasch I."/>
            <person name="Lecointre G."/>
            <person name="Bobe J."/>
            <person name="Postlethwait J.H."/>
            <person name="Berthelot C."/>
            <person name="Roest Crollius H."/>
            <person name="Guiguen Y."/>
        </authorList>
    </citation>
    <scope>NUCLEOTIDE SEQUENCE</scope>
    <source>
        <strain evidence="1">WJC10195</strain>
    </source>
</reference>
<organism evidence="1 2">
    <name type="scientific">Synaphobranchus kaupii</name>
    <name type="common">Kaup's arrowtooth eel</name>
    <dbReference type="NCBI Taxonomy" id="118154"/>
    <lineage>
        <taxon>Eukaryota</taxon>
        <taxon>Metazoa</taxon>
        <taxon>Chordata</taxon>
        <taxon>Craniata</taxon>
        <taxon>Vertebrata</taxon>
        <taxon>Euteleostomi</taxon>
        <taxon>Actinopterygii</taxon>
        <taxon>Neopterygii</taxon>
        <taxon>Teleostei</taxon>
        <taxon>Anguilliformes</taxon>
        <taxon>Synaphobranchidae</taxon>
        <taxon>Synaphobranchus</taxon>
    </lineage>
</organism>
<name>A0A9Q1IU02_SYNKA</name>
<dbReference type="Proteomes" id="UP001152622">
    <property type="component" value="Chromosome 8"/>
</dbReference>
<evidence type="ECO:0000313" key="1">
    <source>
        <dbReference type="EMBL" id="KAJ8352374.1"/>
    </source>
</evidence>